<dbReference type="Proteomes" id="UP000439903">
    <property type="component" value="Unassembled WGS sequence"/>
</dbReference>
<evidence type="ECO:0000313" key="1">
    <source>
        <dbReference type="EMBL" id="KAF0365644.1"/>
    </source>
</evidence>
<sequence>MSGKKNSELRDIIKSSKTKRELILKLSRENPEYLIENLSSIERVAKLIYDKKNTFKRKCDEYNISSESSDEEEKNVTTEKKKKSPKKLKKYQKFVQEEHLKLKADYNNEDIFKTPTNIKRIKGDTCNMEFCGDEAKQHICRFEREVGVQTETITFGPRTDAENDRVYYFDTIWQRLFYIRLFQTNTDPFNNLELHDIIIHLKLTTYHTLL</sequence>
<comment type="caution">
    <text evidence="1">The sequence shown here is derived from an EMBL/GenBank/DDBJ whole genome shotgun (WGS) entry which is preliminary data.</text>
</comment>
<accession>A0A8H4A068</accession>
<protein>
    <submittedName>
        <fullName evidence="1">Uncharacterized protein</fullName>
    </submittedName>
</protein>
<dbReference type="AlphaFoldDB" id="A0A8H4A068"/>
<gene>
    <name evidence="1" type="ORF">F8M41_013820</name>
</gene>
<proteinExistence type="predicted"/>
<evidence type="ECO:0000313" key="2">
    <source>
        <dbReference type="Proteomes" id="UP000439903"/>
    </source>
</evidence>
<keyword evidence="2" id="KW-1185">Reference proteome</keyword>
<dbReference type="EMBL" id="WTPW01002806">
    <property type="protein sequence ID" value="KAF0365644.1"/>
    <property type="molecule type" value="Genomic_DNA"/>
</dbReference>
<name>A0A8H4A068_GIGMA</name>
<reference evidence="1 2" key="1">
    <citation type="journal article" date="2019" name="Environ. Microbiol.">
        <title>At the nexus of three kingdoms: the genome of the mycorrhizal fungus Gigaspora margarita provides insights into plant, endobacterial and fungal interactions.</title>
        <authorList>
            <person name="Venice F."/>
            <person name="Ghignone S."/>
            <person name="Salvioli di Fossalunga A."/>
            <person name="Amselem J."/>
            <person name="Novero M."/>
            <person name="Xianan X."/>
            <person name="Sedzielewska Toro K."/>
            <person name="Morin E."/>
            <person name="Lipzen A."/>
            <person name="Grigoriev I.V."/>
            <person name="Henrissat B."/>
            <person name="Martin F.M."/>
            <person name="Bonfante P."/>
        </authorList>
    </citation>
    <scope>NUCLEOTIDE SEQUENCE [LARGE SCALE GENOMIC DNA]</scope>
    <source>
        <strain evidence="1 2">BEG34</strain>
    </source>
</reference>
<organism evidence="1 2">
    <name type="scientific">Gigaspora margarita</name>
    <dbReference type="NCBI Taxonomy" id="4874"/>
    <lineage>
        <taxon>Eukaryota</taxon>
        <taxon>Fungi</taxon>
        <taxon>Fungi incertae sedis</taxon>
        <taxon>Mucoromycota</taxon>
        <taxon>Glomeromycotina</taxon>
        <taxon>Glomeromycetes</taxon>
        <taxon>Diversisporales</taxon>
        <taxon>Gigasporaceae</taxon>
        <taxon>Gigaspora</taxon>
    </lineage>
</organism>